<dbReference type="PANTHER" id="PTHR24061">
    <property type="entry name" value="CALCIUM-SENSING RECEPTOR-RELATED"/>
    <property type="match status" value="1"/>
</dbReference>
<dbReference type="InterPro" id="IPR017978">
    <property type="entry name" value="GPCR_3_C"/>
</dbReference>
<feature type="transmembrane region" description="Helical" evidence="13">
    <location>
        <begin position="818"/>
        <end position="839"/>
    </location>
</feature>
<keyword evidence="6" id="KW-0297">G-protein coupled receptor</keyword>
<evidence type="ECO:0000256" key="3">
    <source>
        <dbReference type="ARBA" id="ARBA00022692"/>
    </source>
</evidence>
<dbReference type="CDD" id="cd15290">
    <property type="entry name" value="7tmC_TAS1R3"/>
    <property type="match status" value="1"/>
</dbReference>
<dbReference type="Gene3D" id="3.40.50.2300">
    <property type="match status" value="2"/>
</dbReference>
<dbReference type="InterPro" id="IPR000068">
    <property type="entry name" value="GPCR_3_Ca_sens_rcpt-rel"/>
</dbReference>
<dbReference type="InterPro" id="IPR011500">
    <property type="entry name" value="GPCR_3_9-Cys_dom"/>
</dbReference>
<evidence type="ECO:0000256" key="2">
    <source>
        <dbReference type="ARBA" id="ARBA00022475"/>
    </source>
</evidence>
<evidence type="ECO:0000259" key="14">
    <source>
        <dbReference type="PROSITE" id="PS50259"/>
    </source>
</evidence>
<evidence type="ECO:0000256" key="6">
    <source>
        <dbReference type="ARBA" id="ARBA00023040"/>
    </source>
</evidence>
<dbReference type="Pfam" id="PF01094">
    <property type="entry name" value="ANF_receptor"/>
    <property type="match status" value="1"/>
</dbReference>
<dbReference type="Pfam" id="PF07562">
    <property type="entry name" value="NCD3G"/>
    <property type="match status" value="1"/>
</dbReference>
<comment type="caution">
    <text evidence="15">The sequence shown here is derived from an EMBL/GenBank/DDBJ whole genome shotgun (WGS) entry which is preliminary data.</text>
</comment>
<keyword evidence="3 13" id="KW-0812">Transmembrane</keyword>
<evidence type="ECO:0000256" key="8">
    <source>
        <dbReference type="ARBA" id="ARBA00023170"/>
    </source>
</evidence>
<dbReference type="Proteomes" id="UP001558613">
    <property type="component" value="Unassembled WGS sequence"/>
</dbReference>
<feature type="transmembrane region" description="Helical" evidence="13">
    <location>
        <begin position="694"/>
        <end position="714"/>
    </location>
</feature>
<evidence type="ECO:0000256" key="9">
    <source>
        <dbReference type="ARBA" id="ARBA00023180"/>
    </source>
</evidence>
<feature type="transmembrane region" description="Helical" evidence="13">
    <location>
        <begin position="623"/>
        <end position="644"/>
    </location>
</feature>
<dbReference type="InterPro" id="IPR000337">
    <property type="entry name" value="GPCR_3"/>
</dbReference>
<dbReference type="InterPro" id="IPR001828">
    <property type="entry name" value="ANF_lig-bd_rcpt"/>
</dbReference>
<feature type="domain" description="G-protein coupled receptors family 3 profile" evidence="14">
    <location>
        <begin position="621"/>
        <end position="887"/>
    </location>
</feature>
<sequence>MHPQPMCTACCLADTVLPPSGFLWRNARGTGWYVKGNHNTSKLQDPKQYFQLRMAKEWTLLVLCGILGSGFSRNPSWFKNISTSFFKLPGDVLIGGLFPINKLTSDLSKRVKPDDIECNSINTYGLSLALAMKFSLDEINSKPDLLPGITLGFESYDTCLQPAVIMRPVLQLLTKESTEELDITCNYTDYKPRVIAIIGPNSSDLVPVIGKLIGFFLMPLISYGATSDMFSDKETFPSFMRTVPSDRWQVAAMVQLLKEFGWNWVSVVGSDDEYGQKGQQQFSSMANEESICVAYQGLIPVYSDPEQAVKEILNRIVDAKVGVVVVFSLPKPATDFFIEVIKRNMTAVWVASTAWALNDVVSTLPGINSIGTVLAFADITRPLDLFTPYVRELFTKMEETPFPQQPDTEISPLDNPCPRCSYVSQANVSMVEIKLVQRSAFSVYTAVYCVAHALHDLLGCNATYCALNPRTDNVYPWQLLRRLQKVSVDLKGIAFTFDNEGNPNFGYDVMQWNFNDTTVHFNIIGYFNQNLTINNSNIKWHTVNGKVPMSTCSSDCGIGQVRRVKGFHSCCFDCIDCKEGTFLNNSDDIQCKPCPAGQWSTLRSTSCVYPIYTYLDWGNYESIGLILGGILVLASHVWVGALFFKHKGTPLVKTAGGPLSGLMLLSLAGACISLVLFLGQPGDIMCRLQEPLNAFFPTVALSVILTISLQIVCITEFPEKSSDHLENIRGRGSLFVILGCCGVQAGLCGWFAQEAPFLTQYVVSLEVTYVKTFLRCPVEPMLNFGLMLGFNVVLALVSFMATFMALKPPGQYNLARDITISTLSYCVMWVMFIPIYTSLNDKEKSIAQVAVSLLSNLGLVVTYFYPKCQLLVKHPELNTDDHFRTFLEGVPPTPPEES</sequence>
<evidence type="ECO:0000256" key="12">
    <source>
        <dbReference type="ARBA" id="ARBA00040705"/>
    </source>
</evidence>
<keyword evidence="7 13" id="KW-0472">Membrane</keyword>
<evidence type="ECO:0000256" key="7">
    <source>
        <dbReference type="ARBA" id="ARBA00023136"/>
    </source>
</evidence>
<dbReference type="PANTHER" id="PTHR24061:SF435">
    <property type="entry name" value="TASTE RECEPTOR TYPE 1 MEMBER 3"/>
    <property type="match status" value="1"/>
</dbReference>
<evidence type="ECO:0000313" key="15">
    <source>
        <dbReference type="EMBL" id="KAL1265031.1"/>
    </source>
</evidence>
<keyword evidence="9" id="KW-0325">Glycoprotein</keyword>
<keyword evidence="16" id="KW-1185">Reference proteome</keyword>
<keyword evidence="10" id="KW-0807">Transducer</keyword>
<dbReference type="InterPro" id="IPR038550">
    <property type="entry name" value="GPCR_3_9-Cys_sf"/>
</dbReference>
<feature type="transmembrane region" description="Helical" evidence="13">
    <location>
        <begin position="656"/>
        <end position="679"/>
    </location>
</feature>
<evidence type="ECO:0000256" key="11">
    <source>
        <dbReference type="ARBA" id="ARBA00038492"/>
    </source>
</evidence>
<dbReference type="CDD" id="cd06363">
    <property type="entry name" value="PBP1_taste_receptor"/>
    <property type="match status" value="1"/>
</dbReference>
<dbReference type="InterPro" id="IPR028082">
    <property type="entry name" value="Peripla_BP_I"/>
</dbReference>
<keyword evidence="8" id="KW-0675">Receptor</keyword>
<dbReference type="SUPFAM" id="SSF53822">
    <property type="entry name" value="Periplasmic binding protein-like I"/>
    <property type="match status" value="1"/>
</dbReference>
<keyword evidence="4" id="KW-0732">Signal</keyword>
<keyword evidence="2" id="KW-1003">Cell membrane</keyword>
<feature type="transmembrane region" description="Helical" evidence="13">
    <location>
        <begin position="784"/>
        <end position="806"/>
    </location>
</feature>
<dbReference type="PROSITE" id="PS50259">
    <property type="entry name" value="G_PROTEIN_RECEP_F3_4"/>
    <property type="match status" value="1"/>
</dbReference>
<feature type="transmembrane region" description="Helical" evidence="13">
    <location>
        <begin position="845"/>
        <end position="865"/>
    </location>
</feature>
<name>A0ABR3MKB6_9TELE</name>
<organism evidence="15 16">
    <name type="scientific">Cirrhinus molitorella</name>
    <name type="common">mud carp</name>
    <dbReference type="NCBI Taxonomy" id="172907"/>
    <lineage>
        <taxon>Eukaryota</taxon>
        <taxon>Metazoa</taxon>
        <taxon>Chordata</taxon>
        <taxon>Craniata</taxon>
        <taxon>Vertebrata</taxon>
        <taxon>Euteleostomi</taxon>
        <taxon>Actinopterygii</taxon>
        <taxon>Neopterygii</taxon>
        <taxon>Teleostei</taxon>
        <taxon>Ostariophysi</taxon>
        <taxon>Cypriniformes</taxon>
        <taxon>Cyprinidae</taxon>
        <taxon>Labeoninae</taxon>
        <taxon>Labeonini</taxon>
        <taxon>Cirrhinus</taxon>
    </lineage>
</organism>
<proteinExistence type="inferred from homology"/>
<comment type="subcellular location">
    <subcellularLocation>
        <location evidence="1">Cell membrane</location>
        <topology evidence="1">Multi-pass membrane protein</topology>
    </subcellularLocation>
</comment>
<evidence type="ECO:0000256" key="4">
    <source>
        <dbReference type="ARBA" id="ARBA00022729"/>
    </source>
</evidence>
<dbReference type="EMBL" id="JAYMGO010000011">
    <property type="protein sequence ID" value="KAL1265031.1"/>
    <property type="molecule type" value="Genomic_DNA"/>
</dbReference>
<evidence type="ECO:0000256" key="13">
    <source>
        <dbReference type="SAM" id="Phobius"/>
    </source>
</evidence>
<keyword evidence="5 13" id="KW-1133">Transmembrane helix</keyword>
<comment type="similarity">
    <text evidence="11">Belongs to the G-protein coupled receptor 3 family. TAS1R subfamily.</text>
</comment>
<reference evidence="15 16" key="1">
    <citation type="submission" date="2023-09" db="EMBL/GenBank/DDBJ databases">
        <authorList>
            <person name="Wang M."/>
        </authorList>
    </citation>
    <scope>NUCLEOTIDE SEQUENCE [LARGE SCALE GENOMIC DNA]</scope>
    <source>
        <strain evidence="15">GT-2023</strain>
        <tissue evidence="15">Liver</tissue>
    </source>
</reference>
<gene>
    <name evidence="15" type="ORF">QQF64_003058</name>
</gene>
<evidence type="ECO:0000256" key="10">
    <source>
        <dbReference type="ARBA" id="ARBA00023224"/>
    </source>
</evidence>
<dbReference type="PRINTS" id="PR00248">
    <property type="entry name" value="GPCRMGR"/>
</dbReference>
<feature type="transmembrane region" description="Helical" evidence="13">
    <location>
        <begin position="734"/>
        <end position="752"/>
    </location>
</feature>
<protein>
    <recommendedName>
        <fullName evidence="12">Taste receptor type 1 member 3</fullName>
    </recommendedName>
</protein>
<evidence type="ECO:0000256" key="1">
    <source>
        <dbReference type="ARBA" id="ARBA00004651"/>
    </source>
</evidence>
<accession>A0ABR3MKB6</accession>
<dbReference type="Pfam" id="PF00003">
    <property type="entry name" value="7tm_3"/>
    <property type="match status" value="1"/>
</dbReference>
<evidence type="ECO:0000313" key="16">
    <source>
        <dbReference type="Proteomes" id="UP001558613"/>
    </source>
</evidence>
<evidence type="ECO:0000256" key="5">
    <source>
        <dbReference type="ARBA" id="ARBA00022989"/>
    </source>
</evidence>
<dbReference type="Gene3D" id="2.10.50.30">
    <property type="entry name" value="GPCR, family 3, nine cysteines domain"/>
    <property type="match status" value="1"/>
</dbReference>